<keyword evidence="1" id="KW-1133">Transmembrane helix</keyword>
<keyword evidence="1" id="KW-0812">Transmembrane</keyword>
<protein>
    <submittedName>
        <fullName evidence="3">MOSC domain protein</fullName>
    </submittedName>
</protein>
<keyword evidence="1" id="KW-0472">Membrane</keyword>
<dbReference type="GO" id="GO:0030170">
    <property type="term" value="F:pyridoxal phosphate binding"/>
    <property type="evidence" value="ECO:0007669"/>
    <property type="project" value="InterPro"/>
</dbReference>
<evidence type="ECO:0000259" key="2">
    <source>
        <dbReference type="PROSITE" id="PS51340"/>
    </source>
</evidence>
<dbReference type="InterPro" id="IPR005302">
    <property type="entry name" value="MoCF_Sase_C"/>
</dbReference>
<dbReference type="RefSeq" id="XP_035325384.1">
    <property type="nucleotide sequence ID" value="XM_035462454.1"/>
</dbReference>
<evidence type="ECO:0000256" key="1">
    <source>
        <dbReference type="SAM" id="Phobius"/>
    </source>
</evidence>
<dbReference type="OrthoDB" id="17255at2759"/>
<accession>A0A9P4Z230</accession>
<dbReference type="Pfam" id="PF03476">
    <property type="entry name" value="MOSC_N"/>
    <property type="match status" value="1"/>
</dbReference>
<dbReference type="PROSITE" id="PS51340">
    <property type="entry name" value="MOSC"/>
    <property type="match status" value="1"/>
</dbReference>
<dbReference type="GO" id="GO:0030151">
    <property type="term" value="F:molybdenum ion binding"/>
    <property type="evidence" value="ECO:0007669"/>
    <property type="project" value="InterPro"/>
</dbReference>
<sequence length="375" mass="42577">MSTSAAGAAAVLLTAGIIVPFFFFLLITRVTVVRPEEADEPGNGYRKIGVSQSRTNAINLNRTAHKPRPGQPPELQSLFIYPLKSCRGIELTRSRVLPTGLEFDRLYTFAQQRETAGEGQDPSTRTWEFLTQRQLPLLANVEVELWLPVPRVTGNGAEIGEGAEDKGGIIVVQFPWAHTGLTGLVQWAITKLTRGYSAHPKKKFMLPVNFPSEETIKTNGYEYETVRIWKETTLALNLSSEVPLEIKSYLGMQPDRPLGLFRMDPSRQREVFRCAPTKETAGYQPVIDFHDALAWQYPLHLMSLNSMWDFESMMLKDDTVNPLDVRRFRSNMIISRAEAYDEETWRKISFSHDFTGDEKSLFDVSCRTVRQVELN</sequence>
<dbReference type="SUPFAM" id="SSF141673">
    <property type="entry name" value="MOSC N-terminal domain-like"/>
    <property type="match status" value="1"/>
</dbReference>
<dbReference type="GeneID" id="55966699"/>
<reference evidence="3" key="1">
    <citation type="submission" date="2020-03" db="EMBL/GenBank/DDBJ databases">
        <title>Site-based positive gene gene selection in Geosmithia morbida across the United States reveals a broad range of putative effectors and factors for local host and environmental adapation.</title>
        <authorList>
            <person name="Onufrak A."/>
            <person name="Murdoch R.W."/>
            <person name="Gazis R."/>
            <person name="Huff M."/>
            <person name="Staton M."/>
            <person name="Klingeman W."/>
            <person name="Hadziabdic D."/>
        </authorList>
    </citation>
    <scope>NUCLEOTIDE SEQUENCE</scope>
    <source>
        <strain evidence="3">1262</strain>
    </source>
</reference>
<comment type="caution">
    <text evidence="3">The sequence shown here is derived from an EMBL/GenBank/DDBJ whole genome shotgun (WGS) entry which is preliminary data.</text>
</comment>
<name>A0A9P4Z230_9HYPO</name>
<dbReference type="EMBL" id="JAANYQ010000001">
    <property type="protein sequence ID" value="KAF4126732.1"/>
    <property type="molecule type" value="Genomic_DNA"/>
</dbReference>
<feature type="domain" description="MOSC" evidence="2">
    <location>
        <begin position="266"/>
        <end position="375"/>
    </location>
</feature>
<organism evidence="3 4">
    <name type="scientific">Geosmithia morbida</name>
    <dbReference type="NCBI Taxonomy" id="1094350"/>
    <lineage>
        <taxon>Eukaryota</taxon>
        <taxon>Fungi</taxon>
        <taxon>Dikarya</taxon>
        <taxon>Ascomycota</taxon>
        <taxon>Pezizomycotina</taxon>
        <taxon>Sordariomycetes</taxon>
        <taxon>Hypocreomycetidae</taxon>
        <taxon>Hypocreales</taxon>
        <taxon>Bionectriaceae</taxon>
        <taxon>Geosmithia</taxon>
    </lineage>
</organism>
<dbReference type="AlphaFoldDB" id="A0A9P4Z230"/>
<gene>
    <name evidence="3" type="ORF">GMORB2_0469</name>
</gene>
<evidence type="ECO:0000313" key="4">
    <source>
        <dbReference type="Proteomes" id="UP000749293"/>
    </source>
</evidence>
<dbReference type="InterPro" id="IPR005303">
    <property type="entry name" value="MOCOS_middle"/>
</dbReference>
<proteinExistence type="predicted"/>
<keyword evidence="4" id="KW-1185">Reference proteome</keyword>
<evidence type="ECO:0000313" key="3">
    <source>
        <dbReference type="EMBL" id="KAF4126732.1"/>
    </source>
</evidence>
<dbReference type="GO" id="GO:0003824">
    <property type="term" value="F:catalytic activity"/>
    <property type="evidence" value="ECO:0007669"/>
    <property type="project" value="InterPro"/>
</dbReference>
<dbReference type="Proteomes" id="UP000749293">
    <property type="component" value="Unassembled WGS sequence"/>
</dbReference>
<feature type="transmembrane region" description="Helical" evidence="1">
    <location>
        <begin position="6"/>
        <end position="27"/>
    </location>
</feature>